<dbReference type="Pfam" id="PF12833">
    <property type="entry name" value="HTH_18"/>
    <property type="match status" value="1"/>
</dbReference>
<dbReference type="OrthoDB" id="323290at2"/>
<dbReference type="SUPFAM" id="SSF46689">
    <property type="entry name" value="Homeodomain-like"/>
    <property type="match status" value="1"/>
</dbReference>
<keyword evidence="3" id="KW-0804">Transcription</keyword>
<evidence type="ECO:0000313" key="6">
    <source>
        <dbReference type="Proteomes" id="UP000247459"/>
    </source>
</evidence>
<protein>
    <submittedName>
        <fullName evidence="5">AraC family transcriptional regulator</fullName>
        <ecNumber evidence="5">2.7.11.22</ecNumber>
    </submittedName>
</protein>
<comment type="caution">
    <text evidence="5">The sequence shown here is derived from an EMBL/GenBank/DDBJ whole genome shotgun (WGS) entry which is preliminary data.</text>
</comment>
<dbReference type="PANTHER" id="PTHR46796">
    <property type="entry name" value="HTH-TYPE TRANSCRIPTIONAL ACTIVATOR RHAS-RELATED"/>
    <property type="match status" value="1"/>
</dbReference>
<reference evidence="5 6" key="1">
    <citation type="submission" date="2018-01" db="EMBL/GenBank/DDBJ databases">
        <title>Genome sequence of the PGP bacterium Paenibacillus illinoisensis E3.</title>
        <authorList>
            <person name="Rolli E."/>
            <person name="Marasco R."/>
            <person name="Bessem C."/>
            <person name="Michoud G."/>
            <person name="Gaiarsa S."/>
            <person name="Borin S."/>
            <person name="Daffonchio D."/>
        </authorList>
    </citation>
    <scope>NUCLEOTIDE SEQUENCE [LARGE SCALE GENOMIC DNA]</scope>
    <source>
        <strain evidence="5 6">E3</strain>
    </source>
</reference>
<dbReference type="PANTHER" id="PTHR46796:SF13">
    <property type="entry name" value="HTH-TYPE TRANSCRIPTIONAL ACTIVATOR RHAS"/>
    <property type="match status" value="1"/>
</dbReference>
<evidence type="ECO:0000256" key="1">
    <source>
        <dbReference type="ARBA" id="ARBA00023015"/>
    </source>
</evidence>
<gene>
    <name evidence="5" type="ORF">PIL02S_01504</name>
</gene>
<keyword evidence="1" id="KW-0805">Transcription regulation</keyword>
<dbReference type="SMART" id="SM00342">
    <property type="entry name" value="HTH_ARAC"/>
    <property type="match status" value="1"/>
</dbReference>
<evidence type="ECO:0000259" key="4">
    <source>
        <dbReference type="PROSITE" id="PS01124"/>
    </source>
</evidence>
<dbReference type="Proteomes" id="UP000247459">
    <property type="component" value="Unassembled WGS sequence"/>
</dbReference>
<dbReference type="InterPro" id="IPR018060">
    <property type="entry name" value="HTH_AraC"/>
</dbReference>
<dbReference type="GO" id="GO:0043565">
    <property type="term" value="F:sequence-specific DNA binding"/>
    <property type="evidence" value="ECO:0007669"/>
    <property type="project" value="InterPro"/>
</dbReference>
<sequence>MESSTHISIPSMGLLQLNEGNKRYELTRHAPAEALSPFVKHYWMVSWDLTGLESYPQHVVPNPCVNLVVERGNTFFFGPSGRKFSYLIRGRGQVFGVKFRPGGFYPFVRLPISSLCEQPLEVSLVLNVSAASLEEQLLTDGSHVDKISYMDQLLCAHLPAEDTQARLVHDIVQQIELNRELLRVDDLSSFWNIHTRKLQRLFNQYVGIGPKTAIKLYRLQNAAELIDRGLHCDLVKLSQELGYHDQPHFIKDFKSIIGSTPEEYIHSRKNLPPNIRTGV</sequence>
<dbReference type="InterPro" id="IPR009057">
    <property type="entry name" value="Homeodomain-like_sf"/>
</dbReference>
<dbReference type="GO" id="GO:0004693">
    <property type="term" value="F:cyclin-dependent protein serine/threonine kinase activity"/>
    <property type="evidence" value="ECO:0007669"/>
    <property type="project" value="UniProtKB-EC"/>
</dbReference>
<accession>A0A2W0CH21</accession>
<evidence type="ECO:0000256" key="2">
    <source>
        <dbReference type="ARBA" id="ARBA00023125"/>
    </source>
</evidence>
<dbReference type="InterPro" id="IPR018062">
    <property type="entry name" value="HTH_AraC-typ_CS"/>
</dbReference>
<dbReference type="PROSITE" id="PS01124">
    <property type="entry name" value="HTH_ARAC_FAMILY_2"/>
    <property type="match status" value="1"/>
</dbReference>
<dbReference type="AlphaFoldDB" id="A0A2W0CH21"/>
<evidence type="ECO:0000256" key="3">
    <source>
        <dbReference type="ARBA" id="ARBA00023163"/>
    </source>
</evidence>
<dbReference type="EC" id="2.7.11.22" evidence="5"/>
<dbReference type="PROSITE" id="PS00041">
    <property type="entry name" value="HTH_ARAC_FAMILY_1"/>
    <property type="match status" value="1"/>
</dbReference>
<keyword evidence="2" id="KW-0238">DNA-binding</keyword>
<organism evidence="5 6">
    <name type="scientific">Paenibacillus illinoisensis</name>
    <dbReference type="NCBI Taxonomy" id="59845"/>
    <lineage>
        <taxon>Bacteria</taxon>
        <taxon>Bacillati</taxon>
        <taxon>Bacillota</taxon>
        <taxon>Bacilli</taxon>
        <taxon>Bacillales</taxon>
        <taxon>Paenibacillaceae</taxon>
        <taxon>Paenibacillus</taxon>
    </lineage>
</organism>
<dbReference type="InterPro" id="IPR050204">
    <property type="entry name" value="AraC_XylS_family_regulators"/>
</dbReference>
<dbReference type="InterPro" id="IPR046532">
    <property type="entry name" value="DUF6597"/>
</dbReference>
<dbReference type="Gene3D" id="1.10.10.60">
    <property type="entry name" value="Homeodomain-like"/>
    <property type="match status" value="1"/>
</dbReference>
<proteinExistence type="predicted"/>
<feature type="domain" description="HTH araC/xylS-type" evidence="4">
    <location>
        <begin position="165"/>
        <end position="267"/>
    </location>
</feature>
<dbReference type="GO" id="GO:0003700">
    <property type="term" value="F:DNA-binding transcription factor activity"/>
    <property type="evidence" value="ECO:0007669"/>
    <property type="project" value="InterPro"/>
</dbReference>
<dbReference type="RefSeq" id="WP_110757246.1">
    <property type="nucleotide sequence ID" value="NZ_PRLG01000012.1"/>
</dbReference>
<keyword evidence="5" id="KW-0808">Transferase</keyword>
<dbReference type="EMBL" id="PRLG01000012">
    <property type="protein sequence ID" value="PYY30139.1"/>
    <property type="molecule type" value="Genomic_DNA"/>
</dbReference>
<evidence type="ECO:0000313" key="5">
    <source>
        <dbReference type="EMBL" id="PYY30139.1"/>
    </source>
</evidence>
<name>A0A2W0CH21_9BACL</name>
<dbReference type="Pfam" id="PF20240">
    <property type="entry name" value="DUF6597"/>
    <property type="match status" value="1"/>
</dbReference>